<dbReference type="AlphaFoldDB" id="A0A931A967"/>
<feature type="transmembrane region" description="Helical" evidence="1">
    <location>
        <begin position="81"/>
        <end position="105"/>
    </location>
</feature>
<sequence length="445" mass="49566">MTSYKTPEVSGLKSGDWPAPLLGRGHGPGRLLRALIGVQEDVLAWVPEERPKLTRTGAIVLCAPVMAAASLWIALNQFLQVSMAPAIVTAVLWGGLICVLDSWLIASTHGVIGRGRVAMLLPRLLVALVIGALISEPMTMKIFETAIGEQIKTTYQATEDRLRAAYGNCYPTPVAGADCTAYKLTVSPPDGGPLRRATEERDALEASVRPLIDEETRLRGLRAEECTGGKVQGTSGIDGEGPRCRIRAETLDRFSRDNNMDDNRRRLDDLRDKVVTETTRHNEARAAYAEQVPRLIEERIAAERDKHATVPGLLERFEALNQLSARSWTVWWAHLLVAGLLILIDCFPVLTKLISRPGAYDRRLAALVESKERLHDNDVRLNERLRMGDYEMRLHQEEARIGQEREQSDADARLRGAEREAELRARMDEVIAQVKRARARRDQGP</sequence>
<dbReference type="Pfam" id="PF14362">
    <property type="entry name" value="DUF4407"/>
    <property type="match status" value="1"/>
</dbReference>
<keyword evidence="1" id="KW-1133">Transmembrane helix</keyword>
<gene>
    <name evidence="2" type="ORF">ITP53_23410</name>
</gene>
<feature type="transmembrane region" description="Helical" evidence="1">
    <location>
        <begin position="331"/>
        <end position="354"/>
    </location>
</feature>
<keyword evidence="1" id="KW-0472">Membrane</keyword>
<feature type="transmembrane region" description="Helical" evidence="1">
    <location>
        <begin position="57"/>
        <end position="75"/>
    </location>
</feature>
<keyword evidence="3" id="KW-1185">Reference proteome</keyword>
<comment type="caution">
    <text evidence="2">The sequence shown here is derived from an EMBL/GenBank/DDBJ whole genome shotgun (WGS) entry which is preliminary data.</text>
</comment>
<dbReference type="RefSeq" id="WP_195897570.1">
    <property type="nucleotide sequence ID" value="NZ_JADOGI010000071.1"/>
</dbReference>
<reference evidence="2" key="1">
    <citation type="submission" date="2020-11" db="EMBL/GenBank/DDBJ databases">
        <title>Whole-genome analyses of Nonomuraea sp. K274.</title>
        <authorList>
            <person name="Veyisoglu A."/>
        </authorList>
    </citation>
    <scope>NUCLEOTIDE SEQUENCE</scope>
    <source>
        <strain evidence="2">K274</strain>
    </source>
</reference>
<feature type="transmembrane region" description="Helical" evidence="1">
    <location>
        <begin position="117"/>
        <end position="135"/>
    </location>
</feature>
<dbReference type="EMBL" id="JADOGI010000071">
    <property type="protein sequence ID" value="MBF8188621.1"/>
    <property type="molecule type" value="Genomic_DNA"/>
</dbReference>
<keyword evidence="1" id="KW-0812">Transmembrane</keyword>
<accession>A0A931A967</accession>
<protein>
    <submittedName>
        <fullName evidence="2">DUF4407 domain-containing protein</fullName>
    </submittedName>
</protein>
<evidence type="ECO:0000256" key="1">
    <source>
        <dbReference type="SAM" id="Phobius"/>
    </source>
</evidence>
<proteinExistence type="predicted"/>
<evidence type="ECO:0000313" key="3">
    <source>
        <dbReference type="Proteomes" id="UP000605361"/>
    </source>
</evidence>
<dbReference type="InterPro" id="IPR025519">
    <property type="entry name" value="DUF4407"/>
</dbReference>
<organism evidence="2 3">
    <name type="scientific">Nonomuraea cypriaca</name>
    <dbReference type="NCBI Taxonomy" id="1187855"/>
    <lineage>
        <taxon>Bacteria</taxon>
        <taxon>Bacillati</taxon>
        <taxon>Actinomycetota</taxon>
        <taxon>Actinomycetes</taxon>
        <taxon>Streptosporangiales</taxon>
        <taxon>Streptosporangiaceae</taxon>
        <taxon>Nonomuraea</taxon>
    </lineage>
</organism>
<name>A0A931A967_9ACTN</name>
<dbReference type="Proteomes" id="UP000605361">
    <property type="component" value="Unassembled WGS sequence"/>
</dbReference>
<evidence type="ECO:0000313" key="2">
    <source>
        <dbReference type="EMBL" id="MBF8188621.1"/>
    </source>
</evidence>